<proteinExistence type="predicted"/>
<dbReference type="Pfam" id="PF09560">
    <property type="entry name" value="Spore_YunB"/>
    <property type="match status" value="1"/>
</dbReference>
<keyword evidence="1" id="KW-0812">Transmembrane</keyword>
<evidence type="ECO:0000313" key="2">
    <source>
        <dbReference type="EMBL" id="ODG90403.1"/>
    </source>
</evidence>
<dbReference type="EMBL" id="MDKC01000034">
    <property type="protein sequence ID" value="ODG90403.1"/>
    <property type="molecule type" value="Genomic_DNA"/>
</dbReference>
<sequence>MKRFKYRRVPKNKLFVSKRKSFGGFKRNSTQITQTIRNIFPNKYVVICIVLLFFSLYAFWEIDKIFTPTILKYSEKQTRRIASLVINEAYESASKELQGQDIIIRDVDENGKAIISTNTYLINKIIGSTTQHVEENIRRVENGDLSFLSLSKAEKKKMKSDHEGLYLKVPIGVVTNTVLLGKIGPTIPVRFSVVGDAVANVTQEVKPFGFDNSVVEIIMNVEVNMNVIIPFSTKSTKVKVEVPIATEIIDGEVPNYIPFTPNTQQVPSTTNGKK</sequence>
<accession>A0ABX2ZL56</accession>
<evidence type="ECO:0000256" key="1">
    <source>
        <dbReference type="SAM" id="Phobius"/>
    </source>
</evidence>
<dbReference type="NCBIfam" id="TIGR02832">
    <property type="entry name" value="spo_yunB"/>
    <property type="match status" value="1"/>
</dbReference>
<organism evidence="2 3">
    <name type="scientific">Gottfriedia luciferensis</name>
    <dbReference type="NCBI Taxonomy" id="178774"/>
    <lineage>
        <taxon>Bacteria</taxon>
        <taxon>Bacillati</taxon>
        <taxon>Bacillota</taxon>
        <taxon>Bacilli</taxon>
        <taxon>Bacillales</taxon>
        <taxon>Bacillaceae</taxon>
        <taxon>Gottfriedia</taxon>
    </lineage>
</organism>
<feature type="transmembrane region" description="Helical" evidence="1">
    <location>
        <begin position="44"/>
        <end position="60"/>
    </location>
</feature>
<dbReference type="RefSeq" id="WP_069034825.1">
    <property type="nucleotide sequence ID" value="NZ_MDKC01000034.1"/>
</dbReference>
<evidence type="ECO:0000313" key="3">
    <source>
        <dbReference type="Proteomes" id="UP000094580"/>
    </source>
</evidence>
<dbReference type="InterPro" id="IPR014197">
    <property type="entry name" value="Sporulation_prot_YunB"/>
</dbReference>
<keyword evidence="3" id="KW-1185">Reference proteome</keyword>
<protein>
    <submittedName>
        <fullName evidence="2">Sporulation protein YunB</fullName>
    </submittedName>
</protein>
<keyword evidence="1" id="KW-1133">Transmembrane helix</keyword>
<keyword evidence="1" id="KW-0472">Membrane</keyword>
<comment type="caution">
    <text evidence="2">The sequence shown here is derived from an EMBL/GenBank/DDBJ whole genome shotgun (WGS) entry which is preliminary data.</text>
</comment>
<name>A0ABX2ZL56_9BACI</name>
<gene>
    <name evidence="2" type="ORF">BED47_11015</name>
</gene>
<reference evidence="2 3" key="1">
    <citation type="submission" date="2016-07" db="EMBL/GenBank/DDBJ databases">
        <authorList>
            <person name="Townsley L."/>
            <person name="Shank E.A."/>
        </authorList>
    </citation>
    <scope>NUCLEOTIDE SEQUENCE [LARGE SCALE GENOMIC DNA]</scope>
    <source>
        <strain evidence="2 3">CH01</strain>
    </source>
</reference>
<dbReference type="Proteomes" id="UP000094580">
    <property type="component" value="Unassembled WGS sequence"/>
</dbReference>